<protein>
    <submittedName>
        <fullName evidence="3">Sequestrin, putative</fullName>
    </submittedName>
</protein>
<gene>
    <name evidence="3" type="ORF">Pmar_PMAR007357</name>
</gene>
<keyword evidence="1" id="KW-0175">Coiled coil</keyword>
<evidence type="ECO:0000256" key="2">
    <source>
        <dbReference type="SAM" id="MobiDB-lite"/>
    </source>
</evidence>
<dbReference type="OMA" id="ILWRHHE"/>
<organism evidence="4">
    <name type="scientific">Perkinsus marinus (strain ATCC 50983 / TXsc)</name>
    <dbReference type="NCBI Taxonomy" id="423536"/>
    <lineage>
        <taxon>Eukaryota</taxon>
        <taxon>Sar</taxon>
        <taxon>Alveolata</taxon>
        <taxon>Perkinsozoa</taxon>
        <taxon>Perkinsea</taxon>
        <taxon>Perkinsida</taxon>
        <taxon>Perkinsidae</taxon>
        <taxon>Perkinsus</taxon>
    </lineage>
</organism>
<feature type="coiled-coil region" evidence="1">
    <location>
        <begin position="239"/>
        <end position="273"/>
    </location>
</feature>
<dbReference type="RefSeq" id="XP_002788276.1">
    <property type="nucleotide sequence ID" value="XM_002788230.1"/>
</dbReference>
<name>C5K642_PERM5</name>
<dbReference type="Proteomes" id="UP000007800">
    <property type="component" value="Unassembled WGS sequence"/>
</dbReference>
<keyword evidence="4" id="KW-1185">Reference proteome</keyword>
<feature type="region of interest" description="Disordered" evidence="2">
    <location>
        <begin position="77"/>
        <end position="100"/>
    </location>
</feature>
<dbReference type="OrthoDB" id="200110at2759"/>
<reference evidence="3 4" key="1">
    <citation type="submission" date="2008-07" db="EMBL/GenBank/DDBJ databases">
        <authorList>
            <person name="El-Sayed N."/>
            <person name="Caler E."/>
            <person name="Inman J."/>
            <person name="Amedeo P."/>
            <person name="Hass B."/>
            <person name="Wortman J."/>
        </authorList>
    </citation>
    <scope>NUCLEOTIDE SEQUENCE [LARGE SCALE GENOMIC DNA]</scope>
    <source>
        <strain evidence="4">ATCC 50983 / TXsc</strain>
    </source>
</reference>
<evidence type="ECO:0000313" key="3">
    <source>
        <dbReference type="EMBL" id="EER20072.1"/>
    </source>
</evidence>
<sequence length="408" mass="49572">MVKKMEDGVVYMETQNDNAADKMAKDALRMKMLNDERREREEAKQAEIEAQARLDRAMAKEQFLRQQEQLAIQRYKEEQHKQELHERSLAEAERRRKQEHDKMIQQEYAWRLQEEKLNEMNRKDKERLRIQSEQKEQQQEYMRNIMKRKNDRIMTSMKNNQELELKRKEEYLYRLQQEEEREGRLEDKRRQHQEEGSKRALALALKRKHIVKEAIRQQDERRKAILDHQQETQHRLQEHELKRERYLAFKRELDELKNKNKKMNVIRQRRKEEHQRNIYAMQSRMKREKSGRIIEERNKLWEERRQTGVEAYRARELIKSTIMDMKVKSKISSNRLEQVIKDILRSKRLSPNVPTSSSSSLPAILDYNNKKKVGDEIIRVNGEVVSNNTVRSVLRSIRPLSKYTFPPA</sequence>
<dbReference type="GeneID" id="9059058"/>
<proteinExistence type="predicted"/>
<evidence type="ECO:0000256" key="1">
    <source>
        <dbReference type="SAM" id="Coils"/>
    </source>
</evidence>
<dbReference type="AlphaFoldDB" id="C5K642"/>
<dbReference type="InParanoid" id="C5K642"/>
<accession>C5K642</accession>
<evidence type="ECO:0000313" key="4">
    <source>
        <dbReference type="Proteomes" id="UP000007800"/>
    </source>
</evidence>
<dbReference type="EMBL" id="GG670840">
    <property type="protein sequence ID" value="EER20072.1"/>
    <property type="molecule type" value="Genomic_DNA"/>
</dbReference>